<evidence type="ECO:0000256" key="3">
    <source>
        <dbReference type="PROSITE-ProRule" id="PRU00042"/>
    </source>
</evidence>
<organism evidence="6">
    <name type="scientific">Broome luteo-like virus 1</name>
    <dbReference type="NCBI Taxonomy" id="2755148"/>
    <lineage>
        <taxon>Viruses</taxon>
        <taxon>Riboviria</taxon>
    </lineage>
</organism>
<dbReference type="InterPro" id="IPR029053">
    <property type="entry name" value="Viral_coat"/>
</dbReference>
<dbReference type="GO" id="GO:0044423">
    <property type="term" value="C:virion component"/>
    <property type="evidence" value="ECO:0007669"/>
    <property type="project" value="UniProtKB-KW"/>
</dbReference>
<keyword evidence="3" id="KW-0479">Metal-binding</keyword>
<evidence type="ECO:0000259" key="5">
    <source>
        <dbReference type="PROSITE" id="PS50157"/>
    </source>
</evidence>
<keyword evidence="2" id="KW-0946">Virion</keyword>
<dbReference type="EMBL" id="MT498823">
    <property type="protein sequence ID" value="QLJ83481.1"/>
    <property type="molecule type" value="Genomic_RNA"/>
</dbReference>
<evidence type="ECO:0000256" key="1">
    <source>
        <dbReference type="ARBA" id="ARBA00004328"/>
    </source>
</evidence>
<dbReference type="InterPro" id="IPR013087">
    <property type="entry name" value="Znf_C2H2_type"/>
</dbReference>
<protein>
    <submittedName>
        <fullName evidence="6">Capsid protein</fullName>
    </submittedName>
</protein>
<name>A0A7D6C2G5_9VIRU</name>
<dbReference type="PROSITE" id="PS00028">
    <property type="entry name" value="ZINC_FINGER_C2H2_1"/>
    <property type="match status" value="1"/>
</dbReference>
<sequence>MVKCGMCQRQFKTQAALRQHRLASHEAGPSPRVRPPPVRAAARRPAPAPAMSKQLTSGTDCCGTFTVSPNSAVGTIVYQQPISLADMGISRLATEATLWSRWRPKRLLLRVVCSGASTTFGGLVVGWTPEETWQATLSTSDGARIASFRPSVVMRLNETRTLSIPCETLTKWYLTDGERGLSIHGTVVGAVSAIPGGFTGQLSVAFYLDWTIEFEGVNVQIRPFTSEVIKPDSGWSNLFTTSDSSFNSERLTLKMHSGGSMCPFSAARLDRVYVPAANPATTVPYYDESGTSKSVVAFARVQGYSVPGLLCFSSAKDATEYVRTGDVTKALKYTKAGAYATPAVPAFVAQRPVSKEAAIGVLLDHSPELYDMKEFDAVLKALDMYREDESKQGEDLQESATSDDARSGPSGVATSASGGNNGKGFQ</sequence>
<feature type="region of interest" description="Disordered" evidence="4">
    <location>
        <begin position="388"/>
        <end position="426"/>
    </location>
</feature>
<evidence type="ECO:0000256" key="2">
    <source>
        <dbReference type="ARBA" id="ARBA00022844"/>
    </source>
</evidence>
<proteinExistence type="predicted"/>
<keyword evidence="3" id="KW-0862">Zinc</keyword>
<comment type="subcellular location">
    <subcellularLocation>
        <location evidence="1">Virion</location>
    </subcellularLocation>
</comment>
<keyword evidence="3" id="KW-0863">Zinc-finger</keyword>
<accession>A0A7D6C2G5</accession>
<feature type="domain" description="C2H2-type" evidence="5">
    <location>
        <begin position="2"/>
        <end position="30"/>
    </location>
</feature>
<reference evidence="6" key="1">
    <citation type="journal article" date="2020" name="Viruses">
        <title>The Diversity and Distribution of Viruses Associated with Culex annulirostris Mosquitoes from the Kimberley Region of Western Australia.</title>
        <authorList>
            <person name="Williams S.H."/>
            <person name="Levy A."/>
            <person name="Yates R.A."/>
            <person name="Somaweera N."/>
            <person name="Neville P.J."/>
            <person name="Nicholson J."/>
            <person name="Lindsay M.D.A."/>
            <person name="Mackenzie J.S."/>
            <person name="Jain K."/>
            <person name="Imrie A."/>
            <person name="Smith D.W."/>
            <person name="Lipkin W.I."/>
        </authorList>
    </citation>
    <scope>NUCLEOTIDE SEQUENCE</scope>
    <source>
        <strain evidence="6">BLLV1/pool-4</strain>
    </source>
</reference>
<feature type="region of interest" description="Disordered" evidence="4">
    <location>
        <begin position="18"/>
        <end position="53"/>
    </location>
</feature>
<dbReference type="GO" id="GO:0008270">
    <property type="term" value="F:zinc ion binding"/>
    <property type="evidence" value="ECO:0007669"/>
    <property type="project" value="UniProtKB-KW"/>
</dbReference>
<dbReference type="Gene3D" id="2.60.120.20">
    <property type="match status" value="1"/>
</dbReference>
<evidence type="ECO:0000256" key="4">
    <source>
        <dbReference type="SAM" id="MobiDB-lite"/>
    </source>
</evidence>
<evidence type="ECO:0000313" key="6">
    <source>
        <dbReference type="EMBL" id="QLJ83481.1"/>
    </source>
</evidence>
<dbReference type="SUPFAM" id="SSF88633">
    <property type="entry name" value="Positive stranded ssRNA viruses"/>
    <property type="match status" value="1"/>
</dbReference>
<dbReference type="PROSITE" id="PS50157">
    <property type="entry name" value="ZINC_FINGER_C2H2_2"/>
    <property type="match status" value="1"/>
</dbReference>